<evidence type="ECO:0000256" key="1">
    <source>
        <dbReference type="ARBA" id="ARBA00004123"/>
    </source>
</evidence>
<dbReference type="Pfam" id="PF00046">
    <property type="entry name" value="Homeodomain"/>
    <property type="match status" value="1"/>
</dbReference>
<comment type="subcellular location">
    <subcellularLocation>
        <location evidence="1 5 6">Nucleus</location>
    </subcellularLocation>
</comment>
<dbReference type="PROSITE" id="PS50071">
    <property type="entry name" value="HOMEOBOX_2"/>
    <property type="match status" value="1"/>
</dbReference>
<dbReference type="SUPFAM" id="SSF46689">
    <property type="entry name" value="Homeodomain-like"/>
    <property type="match status" value="1"/>
</dbReference>
<evidence type="ECO:0000313" key="12">
    <source>
        <dbReference type="EMBL" id="CAF3670780.1"/>
    </source>
</evidence>
<dbReference type="AlphaFoldDB" id="A0A813YKG6"/>
<dbReference type="EMBL" id="CAJNOK010000232">
    <property type="protein sequence ID" value="CAF0738549.1"/>
    <property type="molecule type" value="Genomic_DNA"/>
</dbReference>
<dbReference type="EMBL" id="CAJNOQ010001308">
    <property type="protein sequence ID" value="CAF0885417.1"/>
    <property type="molecule type" value="Genomic_DNA"/>
</dbReference>
<evidence type="ECO:0000313" key="13">
    <source>
        <dbReference type="Proteomes" id="UP000663829"/>
    </source>
</evidence>
<evidence type="ECO:0000256" key="4">
    <source>
        <dbReference type="ARBA" id="ARBA00023242"/>
    </source>
</evidence>
<feature type="region of interest" description="Disordered" evidence="7">
    <location>
        <begin position="215"/>
        <end position="273"/>
    </location>
</feature>
<keyword evidence="3 5" id="KW-0371">Homeobox</keyword>
<dbReference type="PANTHER" id="PTHR24339:SF28">
    <property type="entry name" value="E5-RELATED"/>
    <property type="match status" value="1"/>
</dbReference>
<evidence type="ECO:0000256" key="3">
    <source>
        <dbReference type="ARBA" id="ARBA00023155"/>
    </source>
</evidence>
<keyword evidence="2 5" id="KW-0238">DNA-binding</keyword>
<evidence type="ECO:0000256" key="6">
    <source>
        <dbReference type="RuleBase" id="RU000682"/>
    </source>
</evidence>
<dbReference type="InterPro" id="IPR001356">
    <property type="entry name" value="HD"/>
</dbReference>
<feature type="region of interest" description="Disordered" evidence="7">
    <location>
        <begin position="314"/>
        <end position="341"/>
    </location>
</feature>
<dbReference type="EMBL" id="CAJOBA010000232">
    <property type="protein sequence ID" value="CAF3515653.1"/>
    <property type="molecule type" value="Genomic_DNA"/>
</dbReference>
<comment type="caution">
    <text evidence="10">The sequence shown here is derived from an EMBL/GenBank/DDBJ whole genome shotgun (WGS) entry which is preliminary data.</text>
</comment>
<keyword evidence="4 5" id="KW-0539">Nucleus</keyword>
<dbReference type="PROSITE" id="PS00027">
    <property type="entry name" value="HOMEOBOX_1"/>
    <property type="match status" value="1"/>
</dbReference>
<name>A0A813YKG6_9BILA</name>
<protein>
    <recommendedName>
        <fullName evidence="8">Homeobox domain-containing protein</fullName>
    </recommendedName>
</protein>
<evidence type="ECO:0000256" key="5">
    <source>
        <dbReference type="PROSITE-ProRule" id="PRU00108"/>
    </source>
</evidence>
<dbReference type="CDD" id="cd00086">
    <property type="entry name" value="homeodomain"/>
    <property type="match status" value="1"/>
</dbReference>
<dbReference type="InterPro" id="IPR000047">
    <property type="entry name" value="HTH_motif"/>
</dbReference>
<evidence type="ECO:0000256" key="7">
    <source>
        <dbReference type="SAM" id="MobiDB-lite"/>
    </source>
</evidence>
<dbReference type="GO" id="GO:0000978">
    <property type="term" value="F:RNA polymerase II cis-regulatory region sequence-specific DNA binding"/>
    <property type="evidence" value="ECO:0007669"/>
    <property type="project" value="TreeGrafter"/>
</dbReference>
<dbReference type="Proteomes" id="UP000682733">
    <property type="component" value="Unassembled WGS sequence"/>
</dbReference>
<dbReference type="InterPro" id="IPR017970">
    <property type="entry name" value="Homeobox_CS"/>
</dbReference>
<dbReference type="PRINTS" id="PR00031">
    <property type="entry name" value="HTHREPRESSR"/>
</dbReference>
<dbReference type="InterPro" id="IPR009057">
    <property type="entry name" value="Homeodomain-like_sf"/>
</dbReference>
<evidence type="ECO:0000313" key="9">
    <source>
        <dbReference type="EMBL" id="CAF0738549.1"/>
    </source>
</evidence>
<feature type="DNA-binding region" description="Homeobox" evidence="5">
    <location>
        <begin position="157"/>
        <end position="216"/>
    </location>
</feature>
<feature type="compositionally biased region" description="Acidic residues" evidence="7">
    <location>
        <begin position="239"/>
        <end position="248"/>
    </location>
</feature>
<dbReference type="Proteomes" id="UP000677228">
    <property type="component" value="Unassembled WGS sequence"/>
</dbReference>
<dbReference type="SMART" id="SM00389">
    <property type="entry name" value="HOX"/>
    <property type="match status" value="1"/>
</dbReference>
<evidence type="ECO:0000256" key="2">
    <source>
        <dbReference type="ARBA" id="ARBA00023125"/>
    </source>
</evidence>
<dbReference type="GO" id="GO:0005634">
    <property type="term" value="C:nucleus"/>
    <property type="evidence" value="ECO:0007669"/>
    <property type="project" value="UniProtKB-SubCell"/>
</dbReference>
<dbReference type="Proteomes" id="UP000681722">
    <property type="component" value="Unassembled WGS sequence"/>
</dbReference>
<dbReference type="OrthoDB" id="6159439at2759"/>
<reference evidence="10" key="1">
    <citation type="submission" date="2021-02" db="EMBL/GenBank/DDBJ databases">
        <authorList>
            <person name="Nowell W R."/>
        </authorList>
    </citation>
    <scope>NUCLEOTIDE SEQUENCE</scope>
</reference>
<dbReference type="GO" id="GO:0030182">
    <property type="term" value="P:neuron differentiation"/>
    <property type="evidence" value="ECO:0007669"/>
    <property type="project" value="TreeGrafter"/>
</dbReference>
<feature type="domain" description="Homeobox" evidence="8">
    <location>
        <begin position="155"/>
        <end position="215"/>
    </location>
</feature>
<evidence type="ECO:0000313" key="10">
    <source>
        <dbReference type="EMBL" id="CAF0885417.1"/>
    </source>
</evidence>
<dbReference type="EMBL" id="CAJOBC010001308">
    <property type="protein sequence ID" value="CAF3670780.1"/>
    <property type="molecule type" value="Genomic_DNA"/>
</dbReference>
<dbReference type="GO" id="GO:0000981">
    <property type="term" value="F:DNA-binding transcription factor activity, RNA polymerase II-specific"/>
    <property type="evidence" value="ECO:0007669"/>
    <property type="project" value="InterPro"/>
</dbReference>
<gene>
    <name evidence="10" type="ORF">GPM918_LOCUS7835</name>
    <name evidence="9" type="ORF">OVA965_LOCUS1294</name>
    <name evidence="12" type="ORF">SRO942_LOCUS7835</name>
    <name evidence="11" type="ORF">TMI583_LOCUS1295</name>
</gene>
<organism evidence="10 13">
    <name type="scientific">Didymodactylos carnosus</name>
    <dbReference type="NCBI Taxonomy" id="1234261"/>
    <lineage>
        <taxon>Eukaryota</taxon>
        <taxon>Metazoa</taxon>
        <taxon>Spiralia</taxon>
        <taxon>Gnathifera</taxon>
        <taxon>Rotifera</taxon>
        <taxon>Eurotatoria</taxon>
        <taxon>Bdelloidea</taxon>
        <taxon>Philodinida</taxon>
        <taxon>Philodinidae</taxon>
        <taxon>Didymodactylos</taxon>
    </lineage>
</organism>
<dbReference type="Proteomes" id="UP000663829">
    <property type="component" value="Unassembled WGS sequence"/>
</dbReference>
<evidence type="ECO:0000313" key="11">
    <source>
        <dbReference type="EMBL" id="CAF3515653.1"/>
    </source>
</evidence>
<dbReference type="PANTHER" id="PTHR24339">
    <property type="entry name" value="HOMEOBOX PROTEIN EMX-RELATED"/>
    <property type="match status" value="1"/>
</dbReference>
<proteinExistence type="predicted"/>
<keyword evidence="13" id="KW-1185">Reference proteome</keyword>
<accession>A0A813YKG6</accession>
<dbReference type="InterPro" id="IPR020479">
    <property type="entry name" value="HD_metazoa"/>
</dbReference>
<sequence>MPVHRPNVRKSGFSIEDIISHANDRICPNTSPKETTSSRIQPLKLDANKTTHCPPVTSITPYKNTSVQSPQLISSSSMSNNHYMSNMNTAAMAAMAAVNASNWPFSGHGPQYDPLVQYQIQRESALNYIRNGGRLFDGRFASPEAAAALILHSFRKPKRIRTAFTPAQLLKLENAFEKNHYVVGHERKELAKNLNLTETQVKVWFQNRRTKHKRLKCEDGNSTNDGDDSPSEKEKWDSSELDICDDQDNSLPALPNQTSPPHTPQPVLPLSHQQQRINCTQEHFTTNGNLSLQHQIRSTRSENNQHKSALYYASTHHNDSFTDRTPSLNTSRSRSRSSSRE</sequence>
<dbReference type="FunFam" id="1.10.10.60:FF:000081">
    <property type="entry name" value="Empty spiracles homeobox 2"/>
    <property type="match status" value="1"/>
</dbReference>
<dbReference type="InterPro" id="IPR050877">
    <property type="entry name" value="EMX-VAX-Noto_Homeobox_TFs"/>
</dbReference>
<dbReference type="GO" id="GO:0007420">
    <property type="term" value="P:brain development"/>
    <property type="evidence" value="ECO:0007669"/>
    <property type="project" value="TreeGrafter"/>
</dbReference>
<dbReference type="PRINTS" id="PR00024">
    <property type="entry name" value="HOMEOBOX"/>
</dbReference>
<dbReference type="Gene3D" id="1.10.10.60">
    <property type="entry name" value="Homeodomain-like"/>
    <property type="match status" value="1"/>
</dbReference>
<evidence type="ECO:0000259" key="8">
    <source>
        <dbReference type="PROSITE" id="PS50071"/>
    </source>
</evidence>